<name>A0A1I5FW95_9FLAO</name>
<accession>A0A1I5FW95</accession>
<evidence type="ECO:0000313" key="1">
    <source>
        <dbReference type="EMBL" id="SFO27919.1"/>
    </source>
</evidence>
<protein>
    <submittedName>
        <fullName evidence="1">Uncharacterized protein</fullName>
    </submittedName>
</protein>
<evidence type="ECO:0000313" key="2">
    <source>
        <dbReference type="Proteomes" id="UP000199036"/>
    </source>
</evidence>
<dbReference type="AlphaFoldDB" id="A0A1I5FW95"/>
<gene>
    <name evidence="1" type="ORF">SAMN05421741_13225</name>
</gene>
<dbReference type="EMBL" id="FOVI01000032">
    <property type="protein sequence ID" value="SFO27919.1"/>
    <property type="molecule type" value="Genomic_DNA"/>
</dbReference>
<dbReference type="Proteomes" id="UP000199036">
    <property type="component" value="Unassembled WGS sequence"/>
</dbReference>
<reference evidence="2" key="1">
    <citation type="submission" date="2016-10" db="EMBL/GenBank/DDBJ databases">
        <authorList>
            <person name="Varghese N."/>
            <person name="Submissions S."/>
        </authorList>
    </citation>
    <scope>NUCLEOTIDE SEQUENCE [LARGE SCALE GENOMIC DNA]</scope>
    <source>
        <strain evidence="2">DS-12</strain>
    </source>
</reference>
<dbReference type="RefSeq" id="WP_091526040.1">
    <property type="nucleotide sequence ID" value="NZ_FOVI01000032.1"/>
</dbReference>
<organism evidence="1 2">
    <name type="scientific">Paenimyroides ummariense</name>
    <dbReference type="NCBI Taxonomy" id="913024"/>
    <lineage>
        <taxon>Bacteria</taxon>
        <taxon>Pseudomonadati</taxon>
        <taxon>Bacteroidota</taxon>
        <taxon>Flavobacteriia</taxon>
        <taxon>Flavobacteriales</taxon>
        <taxon>Flavobacteriaceae</taxon>
        <taxon>Paenimyroides</taxon>
    </lineage>
</organism>
<sequence length="205" mass="23444">MAQKLFSLVAFLLFTIFVSAQEHFYYYKGEKIALTLNTQRVNVRVAADFDSLTIANLGFKLSNFHEDKLIENTFFGEIDFNNTNYTSSIENLKEIEGIIGIFPHFQKNKDKSIGTSDIFYVKLKNIEDFNILQQTILNKGGKIEMQVPYMPEWYIISVDDLNLGTAMSLSNEFYETGLFEDIDPAFMFNFTPTCSNDPMFGSFGG</sequence>
<keyword evidence="2" id="KW-1185">Reference proteome</keyword>
<proteinExistence type="predicted"/>
<dbReference type="OrthoDB" id="1055762at2"/>
<dbReference type="STRING" id="913024.SAMN05421741_13225"/>